<dbReference type="AlphaFoldDB" id="A0A2S3ZYL7"/>
<evidence type="ECO:0000256" key="2">
    <source>
        <dbReference type="SAM" id="SignalP"/>
    </source>
</evidence>
<feature type="signal peptide" evidence="2">
    <location>
        <begin position="1"/>
        <end position="25"/>
    </location>
</feature>
<dbReference type="InterPro" id="IPR013830">
    <property type="entry name" value="SGNH_hydro"/>
</dbReference>
<dbReference type="PANTHER" id="PTHR43784">
    <property type="entry name" value="GDSL-LIKE LIPASE/ACYLHYDROLASE, PUTATIVE (AFU_ORTHOLOGUE AFUA_2G00820)-RELATED"/>
    <property type="match status" value="1"/>
</dbReference>
<keyword evidence="2" id="KW-0732">Signal</keyword>
<sequence length="832" mass="82289">MRKLTIAVAVSALALAGAVVLPVGAQSVQAAALPTAVAPGAYSLTNVSTVKNLHVNGVSISTGAKIVEDAPRGTAGQSWWVAQTAPGVYKLSSNNSGLCLQDAATAGAALTQENCAEMPSQRWRMTAGADGYTLVNVASGRAADVADAAALDVVSNVAGAAATQRWALAKNSITRVTAWGTALTDGGPSLTDKTIRMVVRPNLAGNAQRITLSNRFGTAPLVVGSATVGYQGTGLTATAAPSAFKFGGATTVTIPAGGEVVSDALNVPVKTDTNLLVSVFVSGTIPVSTYHNLGIVSNGIADGNHAADTANASFTQGASQYFFLKGIDVISATAKGSTVALGDSITDGWGSSTNGFNNWPAQLADKINARDSSIAMVNAGISSNRVTFEAGGAKNRGMAATTRFAYDVAAVPGVTSVFLFEGINDIPDGANSDRLIAGYRNIIAQARAAGLKVYGATMTPTKGVASFTAAREMVRTTTNNWIMTSGEFDAVVDFSAAVADPADPERILPVYESGDKIHLSVAGYAALAKAVDVAPFTQAFAPAATGPAVAVAAGSAALITGSGFAGGEEISFAGGCVAVPATVKANAAGVFAANVSIAASCPAGTVTVAATGAVSKAPVVVTFAVTAAPTVDPTVDPTVAPTVAPTATPTVGPTVAPTFTATVAPTSAPSAPVVGEPTVSLSGTSAVAGGELTMTGSNFKPGTTATFTLHSDPVVLGTAVVAPNGVVTLTAKLPTAVPAGVHTLIITGTDANGETAETSAELTVAAAVGTASATGASTASTTMAGNQSVSHQAGNNLATTGAGTTPFLLGGLAVLLAGALSVVSRRRNSSHA</sequence>
<dbReference type="Gene3D" id="3.40.50.1110">
    <property type="entry name" value="SGNH hydrolase"/>
    <property type="match status" value="1"/>
</dbReference>
<dbReference type="Pfam" id="PF13472">
    <property type="entry name" value="Lipase_GDSL_2"/>
    <property type="match status" value="1"/>
</dbReference>
<dbReference type="Pfam" id="PF14200">
    <property type="entry name" value="RicinB_lectin_2"/>
    <property type="match status" value="2"/>
</dbReference>
<evidence type="ECO:0000259" key="3">
    <source>
        <dbReference type="Pfam" id="PF13472"/>
    </source>
</evidence>
<evidence type="ECO:0000259" key="4">
    <source>
        <dbReference type="Pfam" id="PF14200"/>
    </source>
</evidence>
<dbReference type="PANTHER" id="PTHR43784:SF2">
    <property type="entry name" value="GDSL-LIKE LIPASE_ACYLHYDROLASE, PUTATIVE (AFU_ORTHOLOGUE AFUA_2G00820)-RELATED"/>
    <property type="match status" value="1"/>
</dbReference>
<feature type="domain" description="SGNH hydrolase-type esterase" evidence="3">
    <location>
        <begin position="340"/>
        <end position="526"/>
    </location>
</feature>
<dbReference type="SUPFAM" id="SSF52266">
    <property type="entry name" value="SGNH hydrolase"/>
    <property type="match status" value="1"/>
</dbReference>
<dbReference type="PROSITE" id="PS50231">
    <property type="entry name" value="RICIN_B_LECTIN"/>
    <property type="match status" value="1"/>
</dbReference>
<accession>A0A2S3ZYL7</accession>
<comment type="caution">
    <text evidence="5">The sequence shown here is derived from an EMBL/GenBank/DDBJ whole genome shotgun (WGS) entry which is preliminary data.</text>
</comment>
<dbReference type="InterPro" id="IPR036514">
    <property type="entry name" value="SGNH_hydro_sf"/>
</dbReference>
<dbReference type="Gene3D" id="2.80.10.50">
    <property type="match status" value="1"/>
</dbReference>
<keyword evidence="1" id="KW-0812">Transmembrane</keyword>
<dbReference type="InterPro" id="IPR035992">
    <property type="entry name" value="Ricin_B-like_lectins"/>
</dbReference>
<protein>
    <submittedName>
        <fullName evidence="5">Uncharacterized protein</fullName>
    </submittedName>
</protein>
<evidence type="ECO:0000313" key="5">
    <source>
        <dbReference type="EMBL" id="POH73997.1"/>
    </source>
</evidence>
<feature type="transmembrane region" description="Helical" evidence="1">
    <location>
        <begin position="805"/>
        <end position="823"/>
    </location>
</feature>
<feature type="domain" description="Ricin B lectin" evidence="4">
    <location>
        <begin position="38"/>
        <end position="112"/>
    </location>
</feature>
<dbReference type="SUPFAM" id="SSF50370">
    <property type="entry name" value="Ricin B-like lectins"/>
    <property type="match status" value="1"/>
</dbReference>
<dbReference type="InterPro" id="IPR053140">
    <property type="entry name" value="GDSL_Rv0518-like"/>
</dbReference>
<feature type="chain" id="PRO_5039455209" evidence="2">
    <location>
        <begin position="26"/>
        <end position="832"/>
    </location>
</feature>
<name>A0A2S3ZYL7_ARTGL</name>
<dbReference type="EMBL" id="PPXC01000005">
    <property type="protein sequence ID" value="POH73997.1"/>
    <property type="molecule type" value="Genomic_DNA"/>
</dbReference>
<dbReference type="Proteomes" id="UP000237061">
    <property type="component" value="Unassembled WGS sequence"/>
</dbReference>
<keyword evidence="1" id="KW-0472">Membrane</keyword>
<reference evidence="5 6" key="1">
    <citation type="submission" date="2018-01" db="EMBL/GenBank/DDBJ databases">
        <title>Arthrobacter sp. nov., from glaciers in China.</title>
        <authorList>
            <person name="Liu Q."/>
            <person name="Xin Y.-H."/>
        </authorList>
    </citation>
    <scope>NUCLEOTIDE SEQUENCE [LARGE SCALE GENOMIC DNA]</scope>
    <source>
        <strain evidence="5 6">HLT2-12-2</strain>
    </source>
</reference>
<dbReference type="InterPro" id="IPR000772">
    <property type="entry name" value="Ricin_B_lectin"/>
</dbReference>
<proteinExistence type="predicted"/>
<feature type="domain" description="Ricin B lectin" evidence="4">
    <location>
        <begin position="120"/>
        <end position="172"/>
    </location>
</feature>
<evidence type="ECO:0000313" key="6">
    <source>
        <dbReference type="Proteomes" id="UP000237061"/>
    </source>
</evidence>
<gene>
    <name evidence="5" type="ORF">CVS27_08855</name>
</gene>
<evidence type="ECO:0000256" key="1">
    <source>
        <dbReference type="SAM" id="Phobius"/>
    </source>
</evidence>
<keyword evidence="6" id="KW-1185">Reference proteome</keyword>
<dbReference type="RefSeq" id="WP_103465354.1">
    <property type="nucleotide sequence ID" value="NZ_PPXC01000005.1"/>
</dbReference>
<dbReference type="NCBIfam" id="TIGR01167">
    <property type="entry name" value="LPXTG_anchor"/>
    <property type="match status" value="1"/>
</dbReference>
<organism evidence="5 6">
    <name type="scientific">Arthrobacter glacialis</name>
    <dbReference type="NCBI Taxonomy" id="1664"/>
    <lineage>
        <taxon>Bacteria</taxon>
        <taxon>Bacillati</taxon>
        <taxon>Actinomycetota</taxon>
        <taxon>Actinomycetes</taxon>
        <taxon>Micrococcales</taxon>
        <taxon>Micrococcaceae</taxon>
        <taxon>Arthrobacter</taxon>
    </lineage>
</organism>
<dbReference type="CDD" id="cd00161">
    <property type="entry name" value="beta-trefoil_Ricin-like"/>
    <property type="match status" value="1"/>
</dbReference>
<keyword evidence="1" id="KW-1133">Transmembrane helix</keyword>